<dbReference type="InterPro" id="IPR011706">
    <property type="entry name" value="Cu-oxidase_C"/>
</dbReference>
<keyword evidence="9" id="KW-0560">Oxidoreductase</keyword>
<protein>
    <recommendedName>
        <fullName evidence="6">Copper-containing nitrite reductase</fullName>
        <ecNumber evidence="5">1.7.2.1</ecNumber>
    </recommendedName>
</protein>
<dbReference type="InterPro" id="IPR001287">
    <property type="entry name" value="NO2-reductase_Cu"/>
</dbReference>
<comment type="subunit">
    <text evidence="4">Homotrimer.</text>
</comment>
<feature type="binding site" description="type 1 copper site" evidence="12">
    <location>
        <position position="183"/>
    </location>
    <ligand>
        <name>Cu cation</name>
        <dbReference type="ChEBI" id="CHEBI:23378"/>
        <label>1</label>
    </ligand>
</feature>
<organism evidence="16 17">
    <name type="scientific">Tectimicrobiota bacterium</name>
    <dbReference type="NCBI Taxonomy" id="2528274"/>
    <lineage>
        <taxon>Bacteria</taxon>
        <taxon>Pseudomonadati</taxon>
        <taxon>Nitrospinota/Tectimicrobiota group</taxon>
        <taxon>Candidatus Tectimicrobiota</taxon>
    </lineage>
</organism>
<keyword evidence="8" id="KW-0677">Repeat</keyword>
<dbReference type="CDD" id="cd11024">
    <property type="entry name" value="CuRO_1_2DMCO_NIR_like"/>
    <property type="match status" value="1"/>
</dbReference>
<keyword evidence="10 12" id="KW-0186">Copper</keyword>
<dbReference type="InterPro" id="IPR006311">
    <property type="entry name" value="TAT_signal"/>
</dbReference>
<sequence length="382" mass="41996">MKKRTQSPNREESSSGPPGFSFNRRRLLQGLLTLGVGGGALAAGAKLAAPLAAPSHGGPGHGGTVSSSSPHENAHAGGHGTYLVRERISDAELAALTARVKPLRPKSPMEVLTSFDYGTVTRLGDGTLQREYVMIAEDAEIEVARGVKYPAWTYNGSVPGPTLRATQGDRLKIHFINQGGMPHTIHFHGIHAANMDGVLEVVPSGGKFTYEFTAEPFGIHLYHCHTMPLKKHVEKGLYGAFIVDPPEPRPKARELVMVMNGYDTDLDGENEFYTVNGVANYFLDHPIPLKTGDPVRIYLVNLTEFDLLNSMHIHAQFFKLYRTGTRLGQYEITDTVMLCQGERCILEFAYNFPGRFMFHAHQSEFAELGWMGFFNVEGPPSA</sequence>
<name>A0A932HXR3_UNCTE</name>
<feature type="binding site" description="type 1 copper site" evidence="12">
    <location>
        <position position="232"/>
    </location>
    <ligand>
        <name>Cu cation</name>
        <dbReference type="ChEBI" id="CHEBI:23378"/>
        <label>1</label>
    </ligand>
</feature>
<gene>
    <name evidence="16" type="ORF">HYZ11_06355</name>
</gene>
<dbReference type="PRINTS" id="PR00695">
    <property type="entry name" value="CUNO2RDTASE"/>
</dbReference>
<dbReference type="PANTHER" id="PTHR11709">
    <property type="entry name" value="MULTI-COPPER OXIDASE"/>
    <property type="match status" value="1"/>
</dbReference>
<dbReference type="Pfam" id="PF07731">
    <property type="entry name" value="Cu-oxidase_2"/>
    <property type="match status" value="1"/>
</dbReference>
<feature type="domain" description="Plastocyanin-like" evidence="14">
    <location>
        <begin position="276"/>
        <end position="377"/>
    </location>
</feature>
<dbReference type="InterPro" id="IPR011707">
    <property type="entry name" value="Cu-oxidase-like_N"/>
</dbReference>
<evidence type="ECO:0000256" key="7">
    <source>
        <dbReference type="ARBA" id="ARBA00022723"/>
    </source>
</evidence>
<dbReference type="EC" id="1.7.2.1" evidence="5"/>
<evidence type="ECO:0000313" key="16">
    <source>
        <dbReference type="EMBL" id="MBI3127207.1"/>
    </source>
</evidence>
<evidence type="ECO:0000256" key="2">
    <source>
        <dbReference type="ARBA" id="ARBA00001973"/>
    </source>
</evidence>
<evidence type="ECO:0000256" key="3">
    <source>
        <dbReference type="ARBA" id="ARBA00010609"/>
    </source>
</evidence>
<comment type="cofactor">
    <cofactor evidence="1 12">
        <name>Cu(+)</name>
        <dbReference type="ChEBI" id="CHEBI:49552"/>
    </cofactor>
</comment>
<feature type="binding site" description="type 1 copper site" evidence="12">
    <location>
        <position position="224"/>
    </location>
    <ligand>
        <name>Cu cation</name>
        <dbReference type="ChEBI" id="CHEBI:23378"/>
        <label>1</label>
    </ligand>
</feature>
<dbReference type="PANTHER" id="PTHR11709:SF394">
    <property type="entry name" value="FI03373P-RELATED"/>
    <property type="match status" value="1"/>
</dbReference>
<evidence type="ECO:0000256" key="13">
    <source>
        <dbReference type="SAM" id="MobiDB-lite"/>
    </source>
</evidence>
<comment type="cofactor">
    <cofactor evidence="2 12">
        <name>Cu(2+)</name>
        <dbReference type="ChEBI" id="CHEBI:29036"/>
    </cofactor>
</comment>
<comment type="caution">
    <text evidence="16">The sequence shown here is derived from an EMBL/GenBank/DDBJ whole genome shotgun (WGS) entry which is preliminary data.</text>
</comment>
<keyword evidence="7 12" id="KW-0479">Metal-binding</keyword>
<evidence type="ECO:0000256" key="12">
    <source>
        <dbReference type="PIRSR" id="PIRSR601287-1"/>
    </source>
</evidence>
<evidence type="ECO:0000256" key="10">
    <source>
        <dbReference type="ARBA" id="ARBA00023008"/>
    </source>
</evidence>
<dbReference type="SUPFAM" id="SSF49503">
    <property type="entry name" value="Cupredoxins"/>
    <property type="match status" value="2"/>
</dbReference>
<evidence type="ECO:0000256" key="1">
    <source>
        <dbReference type="ARBA" id="ARBA00001960"/>
    </source>
</evidence>
<evidence type="ECO:0000256" key="8">
    <source>
        <dbReference type="ARBA" id="ARBA00022737"/>
    </source>
</evidence>
<dbReference type="Proteomes" id="UP000782312">
    <property type="component" value="Unassembled WGS sequence"/>
</dbReference>
<feature type="binding site" description="type 1 copper site" evidence="12">
    <location>
        <position position="188"/>
    </location>
    <ligand>
        <name>Cu cation</name>
        <dbReference type="ChEBI" id="CHEBI:23378"/>
        <label>1</label>
    </ligand>
</feature>
<evidence type="ECO:0000259" key="14">
    <source>
        <dbReference type="Pfam" id="PF07731"/>
    </source>
</evidence>
<evidence type="ECO:0000256" key="6">
    <source>
        <dbReference type="ARBA" id="ARBA00017290"/>
    </source>
</evidence>
<feature type="binding site" description="type 1 copper site" evidence="12">
    <location>
        <position position="361"/>
    </location>
    <ligand>
        <name>Cu cation</name>
        <dbReference type="ChEBI" id="CHEBI:23378"/>
        <label>1</label>
    </ligand>
</feature>
<feature type="region of interest" description="Disordered" evidence="13">
    <location>
        <begin position="54"/>
        <end position="77"/>
    </location>
</feature>
<dbReference type="AlphaFoldDB" id="A0A932HXR3"/>
<dbReference type="Gene3D" id="2.60.40.420">
    <property type="entry name" value="Cupredoxins - blue copper proteins"/>
    <property type="match status" value="2"/>
</dbReference>
<feature type="binding site" description="type 1 copper site" evidence="12">
    <location>
        <position position="223"/>
    </location>
    <ligand>
        <name>Cu cation</name>
        <dbReference type="ChEBI" id="CHEBI:23378"/>
        <label>1</label>
    </ligand>
</feature>
<dbReference type="GO" id="GO:0005507">
    <property type="term" value="F:copper ion binding"/>
    <property type="evidence" value="ECO:0007669"/>
    <property type="project" value="InterPro"/>
</dbReference>
<dbReference type="EMBL" id="JACPUR010000016">
    <property type="protein sequence ID" value="MBI3127207.1"/>
    <property type="molecule type" value="Genomic_DNA"/>
</dbReference>
<dbReference type="PROSITE" id="PS51318">
    <property type="entry name" value="TAT"/>
    <property type="match status" value="1"/>
</dbReference>
<proteinExistence type="inferred from homology"/>
<evidence type="ECO:0000256" key="5">
    <source>
        <dbReference type="ARBA" id="ARBA00011882"/>
    </source>
</evidence>
<evidence type="ECO:0000256" key="9">
    <source>
        <dbReference type="ARBA" id="ARBA00023002"/>
    </source>
</evidence>
<dbReference type="GO" id="GO:0050421">
    <property type="term" value="F:nitrite reductase (NO-forming) activity"/>
    <property type="evidence" value="ECO:0007669"/>
    <property type="project" value="UniProtKB-EC"/>
</dbReference>
<comment type="similarity">
    <text evidence="3">Belongs to the multicopper oxidase family.</text>
</comment>
<feature type="domain" description="Plastocyanin-like" evidence="15">
    <location>
        <begin position="139"/>
        <end position="247"/>
    </location>
</feature>
<evidence type="ECO:0000313" key="17">
    <source>
        <dbReference type="Proteomes" id="UP000782312"/>
    </source>
</evidence>
<evidence type="ECO:0000259" key="15">
    <source>
        <dbReference type="Pfam" id="PF07732"/>
    </source>
</evidence>
<evidence type="ECO:0000256" key="11">
    <source>
        <dbReference type="ARBA" id="ARBA00049340"/>
    </source>
</evidence>
<reference evidence="16" key="1">
    <citation type="submission" date="2020-07" db="EMBL/GenBank/DDBJ databases">
        <title>Huge and variable diversity of episymbiotic CPR bacteria and DPANN archaea in groundwater ecosystems.</title>
        <authorList>
            <person name="He C.Y."/>
            <person name="Keren R."/>
            <person name="Whittaker M."/>
            <person name="Farag I.F."/>
            <person name="Doudna J."/>
            <person name="Cate J.H.D."/>
            <person name="Banfield J.F."/>
        </authorList>
    </citation>
    <scope>NUCLEOTIDE SEQUENCE</scope>
    <source>
        <strain evidence="16">NC_groundwater_763_Ag_S-0.2um_68_21</strain>
    </source>
</reference>
<accession>A0A932HXR3</accession>
<comment type="catalytic activity">
    <reaction evidence="11">
        <text>nitric oxide + Fe(III)-[cytochrome c] + H2O = Fe(II)-[cytochrome c] + nitrite + 2 H(+)</text>
        <dbReference type="Rhea" id="RHEA:15233"/>
        <dbReference type="Rhea" id="RHEA-COMP:10350"/>
        <dbReference type="Rhea" id="RHEA-COMP:14399"/>
        <dbReference type="ChEBI" id="CHEBI:15377"/>
        <dbReference type="ChEBI" id="CHEBI:15378"/>
        <dbReference type="ChEBI" id="CHEBI:16301"/>
        <dbReference type="ChEBI" id="CHEBI:16480"/>
        <dbReference type="ChEBI" id="CHEBI:29033"/>
        <dbReference type="ChEBI" id="CHEBI:29034"/>
        <dbReference type="EC" id="1.7.2.1"/>
    </reaction>
</comment>
<dbReference type="Pfam" id="PF07732">
    <property type="entry name" value="Cu-oxidase_3"/>
    <property type="match status" value="1"/>
</dbReference>
<dbReference type="InterPro" id="IPR045087">
    <property type="entry name" value="Cu-oxidase_fam"/>
</dbReference>
<dbReference type="InterPro" id="IPR008972">
    <property type="entry name" value="Cupredoxin"/>
</dbReference>
<evidence type="ECO:0000256" key="4">
    <source>
        <dbReference type="ARBA" id="ARBA00011233"/>
    </source>
</evidence>
<feature type="region of interest" description="Disordered" evidence="13">
    <location>
        <begin position="1"/>
        <end position="22"/>
    </location>
</feature>